<accession>A0A248KH14</accession>
<dbReference type="PANTHER" id="PTHR30390:SF6">
    <property type="entry name" value="DNAA INITIATOR-ASSOCIATING PROTEIN DIAA"/>
    <property type="match status" value="1"/>
</dbReference>
<evidence type="ECO:0000256" key="2">
    <source>
        <dbReference type="ARBA" id="ARBA00003172"/>
    </source>
</evidence>
<evidence type="ECO:0000256" key="5">
    <source>
        <dbReference type="ARBA" id="ARBA00022490"/>
    </source>
</evidence>
<reference evidence="12 13" key="1">
    <citation type="submission" date="2017-06" db="EMBL/GenBank/DDBJ databases">
        <title>Origin of plasmid-mediated fosfomycin resistance gene fosA3.</title>
        <authorList>
            <person name="Ito R."/>
            <person name="Pacey M.P."/>
            <person name="Doi Y."/>
        </authorList>
    </citation>
    <scope>NUCLEOTIDE SEQUENCE [LARGE SCALE GENOMIC DNA]</scope>
    <source>
        <strain evidence="12 13">YDC799</strain>
    </source>
</reference>
<feature type="binding site" evidence="10">
    <location>
        <position position="126"/>
    </location>
    <ligand>
        <name>substrate</name>
    </ligand>
</feature>
<protein>
    <recommendedName>
        <fullName evidence="10">Phosphoheptose isomerase</fullName>
        <ecNumber evidence="10">5.3.1.28</ecNumber>
    </recommendedName>
    <alternativeName>
        <fullName evidence="10">Sedoheptulose 7-phosphate isomerase</fullName>
    </alternativeName>
</protein>
<name>A0A248KH14_9ENTR</name>
<evidence type="ECO:0000313" key="13">
    <source>
        <dbReference type="Proteomes" id="UP000197098"/>
    </source>
</evidence>
<dbReference type="AlphaFoldDB" id="A0A248KH14"/>
<feature type="binding site" evidence="10">
    <location>
        <begin position="121"/>
        <end position="123"/>
    </location>
    <ligand>
        <name>substrate</name>
    </ligand>
</feature>
<evidence type="ECO:0000256" key="6">
    <source>
        <dbReference type="ARBA" id="ARBA00022723"/>
    </source>
</evidence>
<evidence type="ECO:0000313" key="12">
    <source>
        <dbReference type="EMBL" id="ASG63143.1"/>
    </source>
</evidence>
<comment type="subunit">
    <text evidence="10">Homotetramer.</text>
</comment>
<proteinExistence type="inferred from homology"/>
<comment type="pathway">
    <text evidence="10">Carbohydrate biosynthesis; D-glycero-D-manno-heptose 7-phosphate biosynthesis; D-glycero-alpha-D-manno-heptose 7-phosphate and D-glycero-beta-D-manno-heptose 7-phosphate from sedoheptulose 7-phosphate: step 1/1.</text>
</comment>
<feature type="binding site" evidence="10">
    <location>
        <position position="66"/>
    </location>
    <ligand>
        <name>Zn(2+)</name>
        <dbReference type="ChEBI" id="CHEBI:29105"/>
    </ligand>
</feature>
<dbReference type="GO" id="GO:0009244">
    <property type="term" value="P:lipopolysaccharide core region biosynthetic process"/>
    <property type="evidence" value="ECO:0007669"/>
    <property type="project" value="UniProtKB-UniPathway"/>
</dbReference>
<keyword evidence="8 10" id="KW-0413">Isomerase</keyword>
<feature type="binding site" evidence="10">
    <location>
        <position position="172"/>
    </location>
    <ligand>
        <name>substrate</name>
    </ligand>
</feature>
<comment type="subcellular location">
    <subcellularLocation>
        <location evidence="3 10">Cytoplasm</location>
    </subcellularLocation>
</comment>
<feature type="binding site" evidence="10">
    <location>
        <position position="172"/>
    </location>
    <ligand>
        <name>Zn(2+)</name>
        <dbReference type="ChEBI" id="CHEBI:29105"/>
    </ligand>
</feature>
<dbReference type="InterPro" id="IPR035461">
    <property type="entry name" value="GmhA/DiaA"/>
</dbReference>
<dbReference type="InterPro" id="IPR050099">
    <property type="entry name" value="SIS_GmhA/DiaA_subfam"/>
</dbReference>
<dbReference type="GO" id="GO:2001061">
    <property type="term" value="P:D-glycero-D-manno-heptose 7-phosphate biosynthetic process"/>
    <property type="evidence" value="ECO:0007669"/>
    <property type="project" value="UniProtKB-UniPathway"/>
</dbReference>
<feature type="binding site" evidence="10">
    <location>
        <position position="66"/>
    </location>
    <ligand>
        <name>substrate</name>
    </ligand>
</feature>
<dbReference type="PANTHER" id="PTHR30390">
    <property type="entry name" value="SEDOHEPTULOSE 7-PHOSPHATE ISOMERASE / DNAA INITIATOR-ASSOCIATING FACTOR FOR REPLICATION INITIATION"/>
    <property type="match status" value="1"/>
</dbReference>
<dbReference type="GO" id="GO:0008968">
    <property type="term" value="F:D-sedoheptulose 7-phosphate isomerase activity"/>
    <property type="evidence" value="ECO:0007669"/>
    <property type="project" value="UniProtKB-UniRule"/>
</dbReference>
<comment type="similarity">
    <text evidence="4 10">Belongs to the SIS family. GmhA subfamily.</text>
</comment>
<dbReference type="UniPathway" id="UPA00958"/>
<evidence type="ECO:0000256" key="9">
    <source>
        <dbReference type="ARBA" id="ARBA00023277"/>
    </source>
</evidence>
<keyword evidence="9 10" id="KW-0119">Carbohydrate metabolism</keyword>
<dbReference type="GO" id="GO:0097367">
    <property type="term" value="F:carbohydrate derivative binding"/>
    <property type="evidence" value="ECO:0007669"/>
    <property type="project" value="InterPro"/>
</dbReference>
<keyword evidence="7 10" id="KW-0862">Zinc</keyword>
<dbReference type="InterPro" id="IPR046348">
    <property type="entry name" value="SIS_dom_sf"/>
</dbReference>
<evidence type="ECO:0000256" key="8">
    <source>
        <dbReference type="ARBA" id="ARBA00023235"/>
    </source>
</evidence>
<evidence type="ECO:0000256" key="7">
    <source>
        <dbReference type="ARBA" id="ARBA00022833"/>
    </source>
</evidence>
<dbReference type="CDD" id="cd05006">
    <property type="entry name" value="SIS_GmhA"/>
    <property type="match status" value="1"/>
</dbReference>
<dbReference type="GO" id="GO:0005737">
    <property type="term" value="C:cytoplasm"/>
    <property type="evidence" value="ECO:0007669"/>
    <property type="project" value="UniProtKB-SubCell"/>
</dbReference>
<dbReference type="InterPro" id="IPR004515">
    <property type="entry name" value="Phosphoheptose_Isoase"/>
</dbReference>
<feature type="binding site" evidence="10">
    <location>
        <begin position="95"/>
        <end position="96"/>
    </location>
    <ligand>
        <name>substrate</name>
    </ligand>
</feature>
<comment type="catalytic activity">
    <reaction evidence="1 10">
        <text>2 D-sedoheptulose 7-phosphate = D-glycero-alpha-D-manno-heptose 7-phosphate + D-glycero-beta-D-manno-heptose 7-phosphate</text>
        <dbReference type="Rhea" id="RHEA:27489"/>
        <dbReference type="ChEBI" id="CHEBI:57483"/>
        <dbReference type="ChEBI" id="CHEBI:60203"/>
        <dbReference type="ChEBI" id="CHEBI:60204"/>
        <dbReference type="EC" id="5.3.1.28"/>
    </reaction>
</comment>
<comment type="function">
    <text evidence="2 10">Catalyzes the isomerization of sedoheptulose 7-phosphate in D-glycero-D-manno-heptose 7-phosphate.</text>
</comment>
<dbReference type="SUPFAM" id="SSF53697">
    <property type="entry name" value="SIS domain"/>
    <property type="match status" value="1"/>
</dbReference>
<gene>
    <name evidence="10" type="primary">gmhA</name>
    <name evidence="12" type="ORF">CEW81_08850</name>
</gene>
<dbReference type="HAMAP" id="MF_00067">
    <property type="entry name" value="GmhA"/>
    <property type="match status" value="1"/>
</dbReference>
<evidence type="ECO:0000256" key="10">
    <source>
        <dbReference type="HAMAP-Rule" id="MF_00067"/>
    </source>
</evidence>
<dbReference type="EMBL" id="CP022114">
    <property type="protein sequence ID" value="ASG63143.1"/>
    <property type="molecule type" value="Genomic_DNA"/>
</dbReference>
<feature type="domain" description="SIS" evidence="11">
    <location>
        <begin position="38"/>
        <end position="196"/>
    </location>
</feature>
<dbReference type="InterPro" id="IPR001347">
    <property type="entry name" value="SIS_dom"/>
</dbReference>
<comment type="cofactor">
    <cofactor evidence="10">
        <name>Zn(2+)</name>
        <dbReference type="ChEBI" id="CHEBI:29105"/>
    </cofactor>
    <text evidence="10">Binds 1 zinc ion per subunit.</text>
</comment>
<sequence>MDNVNYIKAYLDDSIAVKKLLQESDSVLSQISLVADLIISAYKNGNKVILAGNGGSAADSQHIAAEFVSRFFFDRPGLPAIAITTDTSMLTAIGNDYGFDKLFARQLQAQSKPGDVFIGISTSGNSVNIINAMELAKELGVTSVALCGEAGKLKDLVDYSINVPSKITPYIQECHICIGHMICAIVERAIFKPEDK</sequence>
<dbReference type="UniPathway" id="UPA00041">
    <property type="reaction ID" value="UER00436"/>
</dbReference>
<comment type="miscellaneous">
    <text evidence="10">The reaction produces a racemic mixture of D-glycero-alpha-D-manno-heptose 7-phosphate and D-glycero-beta-D-manno-heptose 7-phosphate.</text>
</comment>
<dbReference type="Proteomes" id="UP000197098">
    <property type="component" value="Chromosome"/>
</dbReference>
<dbReference type="Pfam" id="PF13580">
    <property type="entry name" value="SIS_2"/>
    <property type="match status" value="1"/>
</dbReference>
<evidence type="ECO:0000256" key="1">
    <source>
        <dbReference type="ARBA" id="ARBA00000348"/>
    </source>
</evidence>
<dbReference type="PROSITE" id="PS51464">
    <property type="entry name" value="SIS"/>
    <property type="match status" value="1"/>
</dbReference>
<dbReference type="GO" id="GO:0008270">
    <property type="term" value="F:zinc ion binding"/>
    <property type="evidence" value="ECO:0007669"/>
    <property type="project" value="UniProtKB-UniRule"/>
</dbReference>
<feature type="binding site" evidence="10">
    <location>
        <position position="62"/>
    </location>
    <ligand>
        <name>Zn(2+)</name>
        <dbReference type="ChEBI" id="CHEBI:29105"/>
    </ligand>
</feature>
<evidence type="ECO:0000256" key="4">
    <source>
        <dbReference type="ARBA" id="ARBA00009894"/>
    </source>
</evidence>
<organism evidence="12 13">
    <name type="scientific">Kluyvera genomosp. 3</name>
    <dbReference type="NCBI Taxonomy" id="2774055"/>
    <lineage>
        <taxon>Bacteria</taxon>
        <taxon>Pseudomonadati</taxon>
        <taxon>Pseudomonadota</taxon>
        <taxon>Gammaproteobacteria</taxon>
        <taxon>Enterobacterales</taxon>
        <taxon>Enterobacteriaceae</taxon>
        <taxon>Kluyvera</taxon>
    </lineage>
</organism>
<evidence type="ECO:0000256" key="3">
    <source>
        <dbReference type="ARBA" id="ARBA00004496"/>
    </source>
</evidence>
<evidence type="ECO:0000259" key="11">
    <source>
        <dbReference type="PROSITE" id="PS51464"/>
    </source>
</evidence>
<feature type="binding site" evidence="10">
    <location>
        <begin position="53"/>
        <end position="55"/>
    </location>
    <ligand>
        <name>substrate</name>
    </ligand>
</feature>
<feature type="binding site" evidence="10">
    <location>
        <position position="180"/>
    </location>
    <ligand>
        <name>Zn(2+)</name>
        <dbReference type="ChEBI" id="CHEBI:29105"/>
    </ligand>
</feature>
<keyword evidence="5 10" id="KW-0963">Cytoplasm</keyword>
<dbReference type="EC" id="5.3.1.28" evidence="10"/>
<keyword evidence="6 10" id="KW-0479">Metal-binding</keyword>
<dbReference type="Gene3D" id="3.40.50.10490">
    <property type="entry name" value="Glucose-6-phosphate isomerase like protein, domain 1"/>
    <property type="match status" value="1"/>
</dbReference>